<evidence type="ECO:0000256" key="1">
    <source>
        <dbReference type="ARBA" id="ARBA00023125"/>
    </source>
</evidence>
<dbReference type="Pfam" id="PF00440">
    <property type="entry name" value="TetR_N"/>
    <property type="match status" value="1"/>
</dbReference>
<name>A0A7D7M0U8_9ACTN</name>
<evidence type="ECO:0000256" key="2">
    <source>
        <dbReference type="PROSITE-ProRule" id="PRU00335"/>
    </source>
</evidence>
<dbReference type="AlphaFoldDB" id="A0A7D7M0U8"/>
<dbReference type="Gene3D" id="1.10.357.10">
    <property type="entry name" value="Tetracycline Repressor, domain 2"/>
    <property type="match status" value="1"/>
</dbReference>
<evidence type="ECO:0000313" key="5">
    <source>
        <dbReference type="Proteomes" id="UP000515663"/>
    </source>
</evidence>
<keyword evidence="1 2" id="KW-0238">DNA-binding</keyword>
<dbReference type="KEGG" id="gji:H1R19_03520"/>
<evidence type="ECO:0000313" key="4">
    <source>
        <dbReference type="EMBL" id="QMT03714.1"/>
    </source>
</evidence>
<dbReference type="Proteomes" id="UP000515663">
    <property type="component" value="Chromosome"/>
</dbReference>
<dbReference type="SUPFAM" id="SSF46689">
    <property type="entry name" value="Homeodomain-like"/>
    <property type="match status" value="1"/>
</dbReference>
<feature type="DNA-binding region" description="H-T-H motif" evidence="2">
    <location>
        <begin position="33"/>
        <end position="52"/>
    </location>
</feature>
<dbReference type="RefSeq" id="WP_188329724.1">
    <property type="nucleotide sequence ID" value="NZ_CP059491.1"/>
</dbReference>
<protein>
    <submittedName>
        <fullName evidence="4">TetR family transcriptional regulator</fullName>
    </submittedName>
</protein>
<dbReference type="InterPro" id="IPR001647">
    <property type="entry name" value="HTH_TetR"/>
</dbReference>
<dbReference type="Pfam" id="PF17940">
    <property type="entry name" value="TetR_C_31"/>
    <property type="match status" value="1"/>
</dbReference>
<sequence>MTSAATPKGARRRSLLIEAAGELLLEGGFDAVRHRAVAERAQLPLASTTYYFGSLDDLMAEAAASLCGHDEAEVGARCNALPRRRRGRSATASALAEVFVGPDTTIQQLSARYEMIALSARYPQLREVVGARWQSLALRHLDVLDRSHRIADPVHIAQLICIEDGAIVGALGKNAVHPVDAVREALLEVVDVLAPKE</sequence>
<dbReference type="GO" id="GO:0003677">
    <property type="term" value="F:DNA binding"/>
    <property type="evidence" value="ECO:0007669"/>
    <property type="project" value="UniProtKB-UniRule"/>
</dbReference>
<accession>A0A7D7M0U8</accession>
<reference evidence="5" key="1">
    <citation type="submission" date="2020-07" db="EMBL/GenBank/DDBJ databases">
        <title>novel species isolated from the respiratory tract of Marmot.</title>
        <authorList>
            <person name="Zhang G."/>
        </authorList>
    </citation>
    <scope>NUCLEOTIDE SEQUENCE [LARGE SCALE GENOMIC DNA]</scope>
    <source>
        <strain evidence="5">686</strain>
    </source>
</reference>
<dbReference type="EMBL" id="CP059491">
    <property type="protein sequence ID" value="QMT03714.1"/>
    <property type="molecule type" value="Genomic_DNA"/>
</dbReference>
<gene>
    <name evidence="4" type="ORF">H1R19_03520</name>
</gene>
<evidence type="ECO:0000259" key="3">
    <source>
        <dbReference type="PROSITE" id="PS50977"/>
    </source>
</evidence>
<dbReference type="PROSITE" id="PS50977">
    <property type="entry name" value="HTH_TETR_2"/>
    <property type="match status" value="1"/>
</dbReference>
<dbReference type="InterPro" id="IPR041583">
    <property type="entry name" value="TetR_C_31"/>
</dbReference>
<feature type="domain" description="HTH tetR-type" evidence="3">
    <location>
        <begin position="10"/>
        <end position="70"/>
    </location>
</feature>
<organism evidence="4 5">
    <name type="scientific">Gordonia jinghuaiqii</name>
    <dbReference type="NCBI Taxonomy" id="2758710"/>
    <lineage>
        <taxon>Bacteria</taxon>
        <taxon>Bacillati</taxon>
        <taxon>Actinomycetota</taxon>
        <taxon>Actinomycetes</taxon>
        <taxon>Mycobacteriales</taxon>
        <taxon>Gordoniaceae</taxon>
        <taxon>Gordonia</taxon>
    </lineage>
</organism>
<dbReference type="InterPro" id="IPR009057">
    <property type="entry name" value="Homeodomain-like_sf"/>
</dbReference>
<keyword evidence="5" id="KW-1185">Reference proteome</keyword>
<proteinExistence type="predicted"/>